<dbReference type="EnsemblMetazoa" id="PPA40459.1">
    <property type="protein sequence ID" value="PPA40459.1"/>
    <property type="gene ID" value="WBGene00278828"/>
</dbReference>
<keyword evidence="4" id="KW-0472">Membrane</keyword>
<dbReference type="PANTHER" id="PTHR11662:SF405">
    <property type="entry name" value="PROTEIN CBG12249"/>
    <property type="match status" value="1"/>
</dbReference>
<dbReference type="InterPro" id="IPR050382">
    <property type="entry name" value="MFS_Na/Anion_cotransporter"/>
</dbReference>
<keyword evidence="6" id="KW-1185">Reference proteome</keyword>
<dbReference type="PANTHER" id="PTHR11662">
    <property type="entry name" value="SOLUTE CARRIER FAMILY 17"/>
    <property type="match status" value="1"/>
</dbReference>
<dbReference type="InterPro" id="IPR036259">
    <property type="entry name" value="MFS_trans_sf"/>
</dbReference>
<evidence type="ECO:0000256" key="4">
    <source>
        <dbReference type="ARBA" id="ARBA00023136"/>
    </source>
</evidence>
<dbReference type="GO" id="GO:0022857">
    <property type="term" value="F:transmembrane transporter activity"/>
    <property type="evidence" value="ECO:0000318"/>
    <property type="project" value="GO_Central"/>
</dbReference>
<dbReference type="SUPFAM" id="SSF103473">
    <property type="entry name" value="MFS general substrate transporter"/>
    <property type="match status" value="1"/>
</dbReference>
<accession>A0A2A6C3E3</accession>
<dbReference type="Pfam" id="PF07690">
    <property type="entry name" value="MFS_1"/>
    <property type="match status" value="1"/>
</dbReference>
<keyword evidence="2" id="KW-0812">Transmembrane</keyword>
<accession>A0A8R1YXM1</accession>
<gene>
    <name evidence="5" type="primary">WBGene00278828</name>
</gene>
<evidence type="ECO:0000256" key="3">
    <source>
        <dbReference type="ARBA" id="ARBA00022989"/>
    </source>
</evidence>
<dbReference type="InterPro" id="IPR011701">
    <property type="entry name" value="MFS"/>
</dbReference>
<evidence type="ECO:0000313" key="5">
    <source>
        <dbReference type="EnsemblMetazoa" id="PPA40459.1"/>
    </source>
</evidence>
<comment type="subcellular location">
    <subcellularLocation>
        <location evidence="1">Membrane</location>
        <topology evidence="1">Multi-pass membrane protein</topology>
    </subcellularLocation>
</comment>
<dbReference type="GO" id="GO:0016020">
    <property type="term" value="C:membrane"/>
    <property type="evidence" value="ECO:0000318"/>
    <property type="project" value="GO_Central"/>
</dbReference>
<dbReference type="Gene3D" id="1.20.1250.20">
    <property type="entry name" value="MFS general substrate transporter like domains"/>
    <property type="match status" value="1"/>
</dbReference>
<sequence length="377" mass="42298">VLALSAVITLLTPLFSSLHYHIVLASRFVLGFIDVSNISIIHCLDHSIEFVPAFNQLPRCCFVFCGGERLLMSPFTLLDISQFAGGFSFLFAAGLCKSTLLGGWPYIFYTFGAACLVFLIIWIVFAHRGPSDNRWLKEKERKWLERRELCTHPNCENKKMRTRYSAILLSSPVHAVMICHFAYSYATSLMQAYLPLFLCELGLSIDTIGWYTLTPFLAQIVGKAFFFRSFGASIMLMFLSFLPNCDNPTISFYILLLFGILYSGGTCGFYTSILSIAPVHMGTLSSIAAATRIAALSLAFISSFLEEVNSNFIASINPRLQPNYRSGEKGPKVSLLTRKWSNSFVSFSFDDKERRHLTLSLPIDSKYDEGKALILLE</sequence>
<reference evidence="5" key="2">
    <citation type="submission" date="2022-06" db="UniProtKB">
        <authorList>
            <consortium name="EnsemblMetazoa"/>
        </authorList>
    </citation>
    <scope>IDENTIFICATION</scope>
    <source>
        <strain evidence="5">PS312</strain>
    </source>
</reference>
<evidence type="ECO:0000313" key="6">
    <source>
        <dbReference type="Proteomes" id="UP000005239"/>
    </source>
</evidence>
<proteinExistence type="predicted"/>
<keyword evidence="3" id="KW-1133">Transmembrane helix</keyword>
<evidence type="ECO:0000256" key="2">
    <source>
        <dbReference type="ARBA" id="ARBA00022692"/>
    </source>
</evidence>
<protein>
    <submittedName>
        <fullName evidence="5">Membrane transporter</fullName>
    </submittedName>
</protein>
<dbReference type="AlphaFoldDB" id="A0A2A6C3E3"/>
<organism evidence="5 6">
    <name type="scientific">Pristionchus pacificus</name>
    <name type="common">Parasitic nematode worm</name>
    <dbReference type="NCBI Taxonomy" id="54126"/>
    <lineage>
        <taxon>Eukaryota</taxon>
        <taxon>Metazoa</taxon>
        <taxon>Ecdysozoa</taxon>
        <taxon>Nematoda</taxon>
        <taxon>Chromadorea</taxon>
        <taxon>Rhabditida</taxon>
        <taxon>Rhabditina</taxon>
        <taxon>Diplogasteromorpha</taxon>
        <taxon>Diplogasteroidea</taxon>
        <taxon>Neodiplogasteridae</taxon>
        <taxon>Pristionchus</taxon>
    </lineage>
</organism>
<reference evidence="6" key="1">
    <citation type="journal article" date="2008" name="Nat. Genet.">
        <title>The Pristionchus pacificus genome provides a unique perspective on nematode lifestyle and parasitism.</title>
        <authorList>
            <person name="Dieterich C."/>
            <person name="Clifton S.W."/>
            <person name="Schuster L.N."/>
            <person name="Chinwalla A."/>
            <person name="Delehaunty K."/>
            <person name="Dinkelacker I."/>
            <person name="Fulton L."/>
            <person name="Fulton R."/>
            <person name="Godfrey J."/>
            <person name="Minx P."/>
            <person name="Mitreva M."/>
            <person name="Roeseler W."/>
            <person name="Tian H."/>
            <person name="Witte H."/>
            <person name="Yang S.P."/>
            <person name="Wilson R.K."/>
            <person name="Sommer R.J."/>
        </authorList>
    </citation>
    <scope>NUCLEOTIDE SEQUENCE [LARGE SCALE GENOMIC DNA]</scope>
    <source>
        <strain evidence="6">PS312</strain>
    </source>
</reference>
<dbReference type="Proteomes" id="UP000005239">
    <property type="component" value="Unassembled WGS sequence"/>
</dbReference>
<evidence type="ECO:0000256" key="1">
    <source>
        <dbReference type="ARBA" id="ARBA00004141"/>
    </source>
</evidence>
<name>A0A2A6C3E3_PRIPA</name>